<feature type="transmembrane region" description="Helical" evidence="10">
    <location>
        <begin position="281"/>
        <end position="302"/>
    </location>
</feature>
<feature type="transmembrane region" description="Helical" evidence="10">
    <location>
        <begin position="60"/>
        <end position="78"/>
    </location>
</feature>
<name>A0A239X030_STRAI</name>
<accession>A0A239X030</accession>
<comment type="subcellular location">
    <subcellularLocation>
        <location evidence="1">Cell membrane</location>
        <topology evidence="1">Multi-pass membrane protein</topology>
    </subcellularLocation>
</comment>
<dbReference type="Proteomes" id="UP000215144">
    <property type="component" value="Chromosome 1"/>
</dbReference>
<sequence>MTTDSDYKNPLEYQPVGKLMRQLAIPAIVANVISALYNVIDQIFIGQAIGFLGNAATNIAFPLTTICLALGLMIGLGASSRFNLEVGRKEIGKATLTIGNAMVLLFGVGIFIFLVVSLFLEPLMLLFGATDRVLPLAKTFAGITALGIPFLMFSVGFNPIVRADASPRYSMIAIIAGAVINTILDPIFLFVFNWGIAGAAWATVISQVISAMILLAYFPRFKSVQLHKEDFRLDVKTIQSIVILGLTPFVTQVSNIIIQILANNLLKYYGGQSIYGPDIPIAIAGIVIKINIIYMSFVLGLVQGSQPIFGFNYGAKNFPRVRETLRVLFKSVSIISLVAWLIFELFPGQLIALFGSGESDLYLQFGKYYMRTFLFFSLTNGMMISVSTYFTSIGKAWKGTLLSMLRQLILLIPLMILFAHLFGVKGVMLGGPVSDIVTFVMAMLFLVNELKQTPKENLSV</sequence>
<dbReference type="InterPro" id="IPR045070">
    <property type="entry name" value="MATE_MepA-like"/>
</dbReference>
<dbReference type="GO" id="GO:0046677">
    <property type="term" value="P:response to antibiotic"/>
    <property type="evidence" value="ECO:0007669"/>
    <property type="project" value="UniProtKB-KW"/>
</dbReference>
<feature type="transmembrane region" description="Helical" evidence="10">
    <location>
        <begin position="98"/>
        <end position="120"/>
    </location>
</feature>
<organism evidence="11 12">
    <name type="scientific">Streptococcus acidominimus</name>
    <dbReference type="NCBI Taxonomy" id="1326"/>
    <lineage>
        <taxon>Bacteria</taxon>
        <taxon>Bacillati</taxon>
        <taxon>Bacillota</taxon>
        <taxon>Bacilli</taxon>
        <taxon>Lactobacillales</taxon>
        <taxon>Streptococcaceae</taxon>
        <taxon>Streptococcus</taxon>
    </lineage>
</organism>
<dbReference type="InterPro" id="IPR002528">
    <property type="entry name" value="MATE_fam"/>
</dbReference>
<evidence type="ECO:0000256" key="3">
    <source>
        <dbReference type="ARBA" id="ARBA00022106"/>
    </source>
</evidence>
<dbReference type="PANTHER" id="PTHR43823:SF3">
    <property type="entry name" value="MULTIDRUG EXPORT PROTEIN MEPA"/>
    <property type="match status" value="1"/>
</dbReference>
<evidence type="ECO:0000256" key="4">
    <source>
        <dbReference type="ARBA" id="ARBA00022448"/>
    </source>
</evidence>
<dbReference type="RefSeq" id="WP_095122561.1">
    <property type="nucleotide sequence ID" value="NZ_LT906454.1"/>
</dbReference>
<comment type="similarity">
    <text evidence="2">Belongs to the multi antimicrobial extrusion (MATE) (TC 2.A.66.1) family. MepA subfamily.</text>
</comment>
<keyword evidence="5" id="KW-1003">Cell membrane</keyword>
<evidence type="ECO:0000256" key="6">
    <source>
        <dbReference type="ARBA" id="ARBA00022692"/>
    </source>
</evidence>
<dbReference type="AlphaFoldDB" id="A0A239X030"/>
<dbReference type="EMBL" id="LT906454">
    <property type="protein sequence ID" value="SNV40037.1"/>
    <property type="molecule type" value="Genomic_DNA"/>
</dbReference>
<feature type="transmembrane region" description="Helical" evidence="10">
    <location>
        <begin position="198"/>
        <end position="218"/>
    </location>
</feature>
<evidence type="ECO:0000256" key="5">
    <source>
        <dbReference type="ARBA" id="ARBA00022475"/>
    </source>
</evidence>
<dbReference type="GO" id="GO:0042910">
    <property type="term" value="F:xenobiotic transmembrane transporter activity"/>
    <property type="evidence" value="ECO:0007669"/>
    <property type="project" value="InterPro"/>
</dbReference>
<evidence type="ECO:0000256" key="8">
    <source>
        <dbReference type="ARBA" id="ARBA00023136"/>
    </source>
</evidence>
<keyword evidence="8 10" id="KW-0472">Membrane</keyword>
<evidence type="ECO:0000256" key="7">
    <source>
        <dbReference type="ARBA" id="ARBA00022989"/>
    </source>
</evidence>
<evidence type="ECO:0000256" key="1">
    <source>
        <dbReference type="ARBA" id="ARBA00004651"/>
    </source>
</evidence>
<feature type="transmembrane region" description="Helical" evidence="10">
    <location>
        <begin position="238"/>
        <end position="261"/>
    </location>
</feature>
<feature type="transmembrane region" description="Helical" evidence="10">
    <location>
        <begin position="327"/>
        <end position="348"/>
    </location>
</feature>
<dbReference type="KEGG" id="saco:SAME_01083"/>
<dbReference type="GO" id="GO:0015297">
    <property type="term" value="F:antiporter activity"/>
    <property type="evidence" value="ECO:0007669"/>
    <property type="project" value="InterPro"/>
</dbReference>
<keyword evidence="6 10" id="KW-0812">Transmembrane</keyword>
<keyword evidence="4" id="KW-0813">Transport</keyword>
<dbReference type="CDD" id="cd13143">
    <property type="entry name" value="MATE_MepA_like"/>
    <property type="match status" value="1"/>
</dbReference>
<proteinExistence type="inferred from homology"/>
<gene>
    <name evidence="11" type="primary">matE2</name>
    <name evidence="11" type="ORF">SAMEA4504048_01083</name>
</gene>
<keyword evidence="7 10" id="KW-1133">Transmembrane helix</keyword>
<feature type="transmembrane region" description="Helical" evidence="10">
    <location>
        <begin position="429"/>
        <end position="447"/>
    </location>
</feature>
<feature type="transmembrane region" description="Helical" evidence="10">
    <location>
        <begin position="140"/>
        <end position="160"/>
    </location>
</feature>
<evidence type="ECO:0000313" key="12">
    <source>
        <dbReference type="Proteomes" id="UP000215144"/>
    </source>
</evidence>
<dbReference type="OrthoDB" id="9811110at2"/>
<feature type="transmembrane region" description="Helical" evidence="10">
    <location>
        <begin position="368"/>
        <end position="392"/>
    </location>
</feature>
<protein>
    <recommendedName>
        <fullName evidence="3">Multidrug export protein MepA</fullName>
    </recommendedName>
</protein>
<evidence type="ECO:0000256" key="2">
    <source>
        <dbReference type="ARBA" id="ARBA00008417"/>
    </source>
</evidence>
<dbReference type="InterPro" id="IPR048279">
    <property type="entry name" value="MdtK-like"/>
</dbReference>
<dbReference type="PANTHER" id="PTHR43823">
    <property type="entry name" value="SPORULATION PROTEIN YKVU"/>
    <property type="match status" value="1"/>
</dbReference>
<dbReference type="Pfam" id="PF01554">
    <property type="entry name" value="MatE"/>
    <property type="match status" value="2"/>
</dbReference>
<feature type="transmembrane region" description="Helical" evidence="10">
    <location>
        <begin position="23"/>
        <end position="40"/>
    </location>
</feature>
<evidence type="ECO:0000256" key="9">
    <source>
        <dbReference type="ARBA" id="ARBA00023251"/>
    </source>
</evidence>
<dbReference type="InterPro" id="IPR051327">
    <property type="entry name" value="MATE_MepA_subfamily"/>
</dbReference>
<evidence type="ECO:0000256" key="10">
    <source>
        <dbReference type="SAM" id="Phobius"/>
    </source>
</evidence>
<keyword evidence="9" id="KW-0046">Antibiotic resistance</keyword>
<reference evidence="11 12" key="1">
    <citation type="submission" date="2017-06" db="EMBL/GenBank/DDBJ databases">
        <authorList>
            <consortium name="Pathogen Informatics"/>
        </authorList>
    </citation>
    <scope>NUCLEOTIDE SEQUENCE [LARGE SCALE GENOMIC DNA]</scope>
    <source>
        <strain evidence="11 12">NCTC11291</strain>
    </source>
</reference>
<feature type="transmembrane region" description="Helical" evidence="10">
    <location>
        <begin position="404"/>
        <end position="423"/>
    </location>
</feature>
<evidence type="ECO:0000313" key="11">
    <source>
        <dbReference type="EMBL" id="SNV40037.1"/>
    </source>
</evidence>
<feature type="transmembrane region" description="Helical" evidence="10">
    <location>
        <begin position="172"/>
        <end position="192"/>
    </location>
</feature>
<dbReference type="PIRSF" id="PIRSF006603">
    <property type="entry name" value="DinF"/>
    <property type="match status" value="1"/>
</dbReference>
<dbReference type="GO" id="GO:0005886">
    <property type="term" value="C:plasma membrane"/>
    <property type="evidence" value="ECO:0007669"/>
    <property type="project" value="UniProtKB-SubCell"/>
</dbReference>